<dbReference type="EMBL" id="CM042890">
    <property type="protein sequence ID" value="KAI4312465.1"/>
    <property type="molecule type" value="Genomic_DNA"/>
</dbReference>
<reference evidence="2" key="1">
    <citation type="journal article" date="2023" name="Front. Plant Sci.">
        <title>Chromosomal-level genome assembly of Melastoma candidum provides insights into trichome evolution.</title>
        <authorList>
            <person name="Zhong Y."/>
            <person name="Wu W."/>
            <person name="Sun C."/>
            <person name="Zou P."/>
            <person name="Liu Y."/>
            <person name="Dai S."/>
            <person name="Zhou R."/>
        </authorList>
    </citation>
    <scope>NUCLEOTIDE SEQUENCE [LARGE SCALE GENOMIC DNA]</scope>
</reference>
<sequence length="93" mass="10148">MEVLIESRKMVGPRAIMPGHLRRYTISSIDQLQATGYVGLLLIYHPVNASAFDCGSVRLLEESLSEALTIYYPLAGRYVEDGVTSIAGDRGSS</sequence>
<protein>
    <submittedName>
        <fullName evidence="1">Uncharacterized protein</fullName>
    </submittedName>
</protein>
<comment type="caution">
    <text evidence="1">The sequence shown here is derived from an EMBL/GenBank/DDBJ whole genome shotgun (WGS) entry which is preliminary data.</text>
</comment>
<proteinExistence type="predicted"/>
<name>A0ACB9LM85_9MYRT</name>
<evidence type="ECO:0000313" key="1">
    <source>
        <dbReference type="EMBL" id="KAI4312465.1"/>
    </source>
</evidence>
<keyword evidence="2" id="KW-1185">Reference proteome</keyword>
<accession>A0ACB9LM85</accession>
<dbReference type="Proteomes" id="UP001057402">
    <property type="component" value="Chromosome 11"/>
</dbReference>
<evidence type="ECO:0000313" key="2">
    <source>
        <dbReference type="Proteomes" id="UP001057402"/>
    </source>
</evidence>
<gene>
    <name evidence="1" type="ORF">MLD38_037272</name>
</gene>
<organism evidence="1 2">
    <name type="scientific">Melastoma candidum</name>
    <dbReference type="NCBI Taxonomy" id="119954"/>
    <lineage>
        <taxon>Eukaryota</taxon>
        <taxon>Viridiplantae</taxon>
        <taxon>Streptophyta</taxon>
        <taxon>Embryophyta</taxon>
        <taxon>Tracheophyta</taxon>
        <taxon>Spermatophyta</taxon>
        <taxon>Magnoliopsida</taxon>
        <taxon>eudicotyledons</taxon>
        <taxon>Gunneridae</taxon>
        <taxon>Pentapetalae</taxon>
        <taxon>rosids</taxon>
        <taxon>malvids</taxon>
        <taxon>Myrtales</taxon>
        <taxon>Melastomataceae</taxon>
        <taxon>Melastomatoideae</taxon>
        <taxon>Melastomateae</taxon>
        <taxon>Melastoma</taxon>
    </lineage>
</organism>